<accession>A0A9P8VUZ4</accession>
<gene>
    <name evidence="1" type="ORF">B0T10DRAFT_552341</name>
</gene>
<organism evidence="1 2">
    <name type="scientific">Thelonectria olida</name>
    <dbReference type="NCBI Taxonomy" id="1576542"/>
    <lineage>
        <taxon>Eukaryota</taxon>
        <taxon>Fungi</taxon>
        <taxon>Dikarya</taxon>
        <taxon>Ascomycota</taxon>
        <taxon>Pezizomycotina</taxon>
        <taxon>Sordariomycetes</taxon>
        <taxon>Hypocreomycetidae</taxon>
        <taxon>Hypocreales</taxon>
        <taxon>Nectriaceae</taxon>
        <taxon>Thelonectria</taxon>
    </lineage>
</organism>
<keyword evidence="2" id="KW-1185">Reference proteome</keyword>
<evidence type="ECO:0000313" key="2">
    <source>
        <dbReference type="Proteomes" id="UP000777438"/>
    </source>
</evidence>
<proteinExistence type="predicted"/>
<comment type="caution">
    <text evidence="1">The sequence shown here is derived from an EMBL/GenBank/DDBJ whole genome shotgun (WGS) entry which is preliminary data.</text>
</comment>
<protein>
    <submittedName>
        <fullName evidence="1">Uncharacterized protein</fullName>
    </submittedName>
</protein>
<sequence length="220" mass="23479">MDVSGICSGTSIFVCILNRLSYPFGYDTETQTTESMTDLTAIEGPGSPRTLPASRANQLKPAILSHGTTRFSVGVFGPGAKAWVRSQQIQSTHTLKIDGKVYELTVSAETEAGHCDGCIVVADGPEERLIDGICNLNKLLVVVQNVRSHEYWLEQRFTNGTSLVVRTDASGPKAVRVVLGPGNSGGSVGVGELQLHTQSLSSPTTHYCYPVQQSNSPITA</sequence>
<dbReference type="Proteomes" id="UP000777438">
    <property type="component" value="Unassembled WGS sequence"/>
</dbReference>
<dbReference type="EMBL" id="JAGPYM010000032">
    <property type="protein sequence ID" value="KAH6876861.1"/>
    <property type="molecule type" value="Genomic_DNA"/>
</dbReference>
<name>A0A9P8VUZ4_9HYPO</name>
<dbReference type="AlphaFoldDB" id="A0A9P8VUZ4"/>
<reference evidence="1 2" key="1">
    <citation type="journal article" date="2021" name="Nat. Commun.">
        <title>Genetic determinants of endophytism in the Arabidopsis root mycobiome.</title>
        <authorList>
            <person name="Mesny F."/>
            <person name="Miyauchi S."/>
            <person name="Thiergart T."/>
            <person name="Pickel B."/>
            <person name="Atanasova L."/>
            <person name="Karlsson M."/>
            <person name="Huettel B."/>
            <person name="Barry K.W."/>
            <person name="Haridas S."/>
            <person name="Chen C."/>
            <person name="Bauer D."/>
            <person name="Andreopoulos W."/>
            <person name="Pangilinan J."/>
            <person name="LaButti K."/>
            <person name="Riley R."/>
            <person name="Lipzen A."/>
            <person name="Clum A."/>
            <person name="Drula E."/>
            <person name="Henrissat B."/>
            <person name="Kohler A."/>
            <person name="Grigoriev I.V."/>
            <person name="Martin F.M."/>
            <person name="Hacquard S."/>
        </authorList>
    </citation>
    <scope>NUCLEOTIDE SEQUENCE [LARGE SCALE GENOMIC DNA]</scope>
    <source>
        <strain evidence="1 2">MPI-CAGE-CH-0241</strain>
    </source>
</reference>
<evidence type="ECO:0000313" key="1">
    <source>
        <dbReference type="EMBL" id="KAH6876861.1"/>
    </source>
</evidence>